<dbReference type="PANTHER" id="PTHR22726:SF1">
    <property type="entry name" value="METALLOENDOPEPTIDASE OMA1, MITOCHONDRIAL"/>
    <property type="match status" value="1"/>
</dbReference>
<feature type="chain" id="PRO_5047344545" evidence="7">
    <location>
        <begin position="19"/>
        <end position="326"/>
    </location>
</feature>
<comment type="caution">
    <text evidence="9">The sequence shown here is derived from an EMBL/GenBank/DDBJ whole genome shotgun (WGS) entry which is preliminary data.</text>
</comment>
<evidence type="ECO:0000256" key="6">
    <source>
        <dbReference type="RuleBase" id="RU003983"/>
    </source>
</evidence>
<dbReference type="EC" id="3.4.24.-" evidence="9"/>
<dbReference type="RefSeq" id="WP_381513180.1">
    <property type="nucleotide sequence ID" value="NZ_JBHUEL010000007.1"/>
</dbReference>
<gene>
    <name evidence="9" type="ORF">ACFSAG_07750</name>
</gene>
<dbReference type="Proteomes" id="UP001597215">
    <property type="component" value="Unassembled WGS sequence"/>
</dbReference>
<evidence type="ECO:0000313" key="10">
    <source>
        <dbReference type="Proteomes" id="UP001597215"/>
    </source>
</evidence>
<evidence type="ECO:0000313" key="9">
    <source>
        <dbReference type="EMBL" id="MFD1766734.1"/>
    </source>
</evidence>
<comment type="similarity">
    <text evidence="6">Belongs to the peptidase M48 family.</text>
</comment>
<feature type="signal peptide" evidence="7">
    <location>
        <begin position="1"/>
        <end position="18"/>
    </location>
</feature>
<evidence type="ECO:0000256" key="2">
    <source>
        <dbReference type="ARBA" id="ARBA00022723"/>
    </source>
</evidence>
<dbReference type="Pfam" id="PF01435">
    <property type="entry name" value="Peptidase_M48"/>
    <property type="match status" value="1"/>
</dbReference>
<accession>A0ABW4MEI4</accession>
<reference evidence="10" key="1">
    <citation type="journal article" date="2019" name="Int. J. Syst. Evol. Microbiol.">
        <title>The Global Catalogue of Microorganisms (GCM) 10K type strain sequencing project: providing services to taxonomists for standard genome sequencing and annotation.</title>
        <authorList>
            <consortium name="The Broad Institute Genomics Platform"/>
            <consortium name="The Broad Institute Genome Sequencing Center for Infectious Disease"/>
            <person name="Wu L."/>
            <person name="Ma J."/>
        </authorList>
    </citation>
    <scope>NUCLEOTIDE SEQUENCE [LARGE SCALE GENOMIC DNA]</scope>
    <source>
        <strain evidence="10">CGMCC 1.12449</strain>
    </source>
</reference>
<evidence type="ECO:0000256" key="1">
    <source>
        <dbReference type="ARBA" id="ARBA00022670"/>
    </source>
</evidence>
<organism evidence="9 10">
    <name type="scientific">Sphingorhabdus buctiana</name>
    <dbReference type="NCBI Taxonomy" id="1508805"/>
    <lineage>
        <taxon>Bacteria</taxon>
        <taxon>Pseudomonadati</taxon>
        <taxon>Pseudomonadota</taxon>
        <taxon>Alphaproteobacteria</taxon>
        <taxon>Sphingomonadales</taxon>
        <taxon>Sphingomonadaceae</taxon>
        <taxon>Sphingorhabdus</taxon>
    </lineage>
</organism>
<evidence type="ECO:0000256" key="7">
    <source>
        <dbReference type="SAM" id="SignalP"/>
    </source>
</evidence>
<dbReference type="EMBL" id="JBHUEL010000007">
    <property type="protein sequence ID" value="MFD1766734.1"/>
    <property type="molecule type" value="Genomic_DNA"/>
</dbReference>
<evidence type="ECO:0000256" key="3">
    <source>
        <dbReference type="ARBA" id="ARBA00022801"/>
    </source>
</evidence>
<feature type="domain" description="Peptidase M48" evidence="8">
    <location>
        <begin position="191"/>
        <end position="228"/>
    </location>
</feature>
<sequence>MKAIAFLFLVVALFGAVASTRDEPRDPVVEAYRGLVAQDLRLATVGYHLAKGSAEYCRNTWRNPGWVLHDLRQYPDTDLAQRAFTFREPVSIAALVADGPAIRAGLSVGDGLAGFGGSEIWYGGEPVKKRATSERLDNVRDQVAGALAGDGLFRALVTTDTGRKTIAFDPPRVCASDFWVDVRSKRDAGADGERVRVTSGLIEYVADDDELAAVVAHEMAHNLLDHRARIERTKSGKTAVIKSTEEEADRLSIWLMSNAGYDPEAAISFWQRYGKATSLGIFSAPTHYRWQDRVRMFREEIERMASHVVKNGRRDPPLLAEHRSIK</sequence>
<keyword evidence="2" id="KW-0479">Metal-binding</keyword>
<dbReference type="GO" id="GO:0008237">
    <property type="term" value="F:metallopeptidase activity"/>
    <property type="evidence" value="ECO:0007669"/>
    <property type="project" value="UniProtKB-KW"/>
</dbReference>
<dbReference type="InterPro" id="IPR051156">
    <property type="entry name" value="Mito/Outer_Membr_Metalloprot"/>
</dbReference>
<name>A0ABW4MEI4_9SPHN</name>
<keyword evidence="3 6" id="KW-0378">Hydrolase</keyword>
<keyword evidence="5 6" id="KW-0482">Metalloprotease</keyword>
<comment type="cofactor">
    <cofactor evidence="6">
        <name>Zn(2+)</name>
        <dbReference type="ChEBI" id="CHEBI:29105"/>
    </cofactor>
    <text evidence="6">Binds 1 zinc ion per subunit.</text>
</comment>
<dbReference type="PANTHER" id="PTHR22726">
    <property type="entry name" value="METALLOENDOPEPTIDASE OMA1"/>
    <property type="match status" value="1"/>
</dbReference>
<dbReference type="Gene3D" id="3.30.2010.10">
    <property type="entry name" value="Metalloproteases ('zincins'), catalytic domain"/>
    <property type="match status" value="1"/>
</dbReference>
<keyword evidence="10" id="KW-1185">Reference proteome</keyword>
<proteinExistence type="inferred from homology"/>
<evidence type="ECO:0000259" key="8">
    <source>
        <dbReference type="Pfam" id="PF01435"/>
    </source>
</evidence>
<evidence type="ECO:0000256" key="5">
    <source>
        <dbReference type="ARBA" id="ARBA00023049"/>
    </source>
</evidence>
<protein>
    <submittedName>
        <fullName evidence="9">M48 family metalloprotease</fullName>
        <ecNumber evidence="9">3.4.24.-</ecNumber>
    </submittedName>
</protein>
<dbReference type="InterPro" id="IPR001915">
    <property type="entry name" value="Peptidase_M48"/>
</dbReference>
<keyword evidence="4 6" id="KW-0862">Zinc</keyword>
<keyword evidence="7" id="KW-0732">Signal</keyword>
<evidence type="ECO:0000256" key="4">
    <source>
        <dbReference type="ARBA" id="ARBA00022833"/>
    </source>
</evidence>
<keyword evidence="1 6" id="KW-0645">Protease</keyword>